<feature type="domain" description="Lantibiotic dehydratase N-terminal" evidence="1">
    <location>
        <begin position="40"/>
        <end position="687"/>
    </location>
</feature>
<accession>A0A2A5JLT1</accession>
<sequence>MSATIKTDSFFVLRAPKLPVETLFNKQDSNEMLSAWLATPGVIEALYVASPSLLERLEQWREKPSSKQGKKVALALLRYLIRMSSRPTPFGLFSGIHTGKLGAETRLVSENTERDTRKTRLDMFLLSAVRSHLAETEAKSEQLTYLPNPSHYFIADQCRYIETYLSDDTMQYRLSAVDSDEYFITMLNLAKQRLSFPQLVKQFMHKYEEAEYDEVCDYLEALIKEGVVVPDIPLPLTGESPDVALIKALKKFAPAEITAKLEQAIADLAVLDKAGEASPEQYHHIYRYLSELPVKVQENKLFQSDTYRAFSQCELSQQELQRVNKQLQLVASLSQRSKHNPLENFVNKFNTRFEGQFVPLDVVLDDESGISVSTETGYDAPLVGGLQLGRADSKQSSSQELSELDFIIEQAVSLPSNLGKDTVVLKSSDLKQRVQGKTEFNFPYSMAVMLSLFEDEQSQPIMKFNGCYGPSAANLLGRFCHLDEPLKTSVIEHLEQEQNHSKDVIFAEIVHMPEGRPGNVIARPHLRQYEIVFMADSALDSEYQIPLNDLYVWVENREVKLWSKRLNKRIIPRLSSAHNFSARSLSAYKFLCMLQHQESETPRFSMPSSLANAAYVPRIMLDNMILNEKTWRVERKALEALLVNQQVDITKLNQLKEKYLLDEWVNFAVGDNVLTLNLSQSAMLEILLTETKGRSVVELNEVLTSQLTSRVKDKQGRHYANEIIVPLCNEAATPYRHFAEKPLENITAAPITRRFSAGSEWLSLKIYSGNTIVEQLLYEQLLPLIEDNSALFDKWFFIRYGDPDWHLRLRFQGKPEVLCGDLLPKLNQLLAPMIESSQLHKVELMTYEREVERYGGPKSMALVESLFMFDSELIAKSCQLVEEFGEDIRWRVALAYTDMLLSLFEYSSEEKLNLISSLRAGFGKEFNESSMLRKQLGNRYRDNQAQLDDDFAKLQVSALTQCDESQQTILALLEAWQQQAKPIVQAILALDKDGALNLSTNSLLSSLLHMHNNRMFKAYGREQEFVVHDMLRRKYFSQSKVPN</sequence>
<evidence type="ECO:0000313" key="4">
    <source>
        <dbReference type="Proteomes" id="UP000228621"/>
    </source>
</evidence>
<evidence type="ECO:0000259" key="2">
    <source>
        <dbReference type="Pfam" id="PF14028"/>
    </source>
</evidence>
<dbReference type="Pfam" id="PF04738">
    <property type="entry name" value="Lant_dehydr_N"/>
    <property type="match status" value="1"/>
</dbReference>
<dbReference type="Proteomes" id="UP000228621">
    <property type="component" value="Unassembled WGS sequence"/>
</dbReference>
<evidence type="ECO:0000313" key="3">
    <source>
        <dbReference type="EMBL" id="PCK30289.1"/>
    </source>
</evidence>
<name>A0A2A5JLT1_PSEO7</name>
<evidence type="ECO:0000259" key="1">
    <source>
        <dbReference type="Pfam" id="PF04738"/>
    </source>
</evidence>
<dbReference type="InterPro" id="IPR006827">
    <property type="entry name" value="Lant_deHydtase_N"/>
</dbReference>
<dbReference type="OrthoDB" id="1273722at2"/>
<comment type="caution">
    <text evidence="3">The sequence shown here is derived from an EMBL/GenBank/DDBJ whole genome shotgun (WGS) entry which is preliminary data.</text>
</comment>
<dbReference type="AlphaFoldDB" id="A0A2A5JLT1"/>
<organism evidence="3 4">
    <name type="scientific">Pseudoalteromonas piscicida</name>
    <dbReference type="NCBI Taxonomy" id="43662"/>
    <lineage>
        <taxon>Bacteria</taxon>
        <taxon>Pseudomonadati</taxon>
        <taxon>Pseudomonadota</taxon>
        <taxon>Gammaproteobacteria</taxon>
        <taxon>Alteromonadales</taxon>
        <taxon>Pseudoalteromonadaceae</taxon>
        <taxon>Pseudoalteromonas</taxon>
    </lineage>
</organism>
<keyword evidence="4" id="KW-1185">Reference proteome</keyword>
<feature type="domain" description="Thiopeptide-type bacteriocin biosynthesis" evidence="2">
    <location>
        <begin position="761"/>
        <end position="1035"/>
    </location>
</feature>
<dbReference type="RefSeq" id="WP_099643489.1">
    <property type="nucleotide sequence ID" value="NZ_NKHF01000089.1"/>
</dbReference>
<reference evidence="4" key="1">
    <citation type="journal article" date="2019" name="Genome Announc.">
        <title>Draft Genome Sequence of Pseudoalteromonas piscicida Strain 36Y ROTHPW, an Hypersaline Seawater Isolate from the South Coast of Sonora, Mexico.</title>
        <authorList>
            <person name="Sanchez-Diaz R."/>
            <person name="Molina-Garza Z.J."/>
            <person name="Cruz-Suarez L.E."/>
            <person name="Selvin J."/>
            <person name="Kiran G.S."/>
            <person name="Ibarra-Gamez J.C."/>
            <person name="Gomez-Gil B."/>
            <person name="Galaviz-Silva L."/>
        </authorList>
    </citation>
    <scope>NUCLEOTIDE SEQUENCE [LARGE SCALE GENOMIC DNA]</scope>
    <source>
        <strain evidence="4">36Y_RITHPW</strain>
    </source>
</reference>
<dbReference type="EMBL" id="NKHF01000089">
    <property type="protein sequence ID" value="PCK30289.1"/>
    <property type="molecule type" value="Genomic_DNA"/>
</dbReference>
<dbReference type="InterPro" id="IPR023809">
    <property type="entry name" value="Thiopep_bacteriocin_synth_dom"/>
</dbReference>
<gene>
    <name evidence="3" type="ORF">CEX98_18455</name>
</gene>
<dbReference type="Pfam" id="PF14028">
    <property type="entry name" value="Lant_dehydr_C"/>
    <property type="match status" value="1"/>
</dbReference>
<dbReference type="NCBIfam" id="TIGR03891">
    <property type="entry name" value="thiopep_ocin"/>
    <property type="match status" value="1"/>
</dbReference>
<protein>
    <submittedName>
        <fullName evidence="3">Lantibiotic dehydratase</fullName>
    </submittedName>
</protein>
<proteinExistence type="predicted"/>